<evidence type="ECO:0000256" key="6">
    <source>
        <dbReference type="ARBA" id="ARBA00023136"/>
    </source>
</evidence>
<evidence type="ECO:0000256" key="3">
    <source>
        <dbReference type="ARBA" id="ARBA00022475"/>
    </source>
</evidence>
<evidence type="ECO:0000259" key="10">
    <source>
        <dbReference type="Pfam" id="PF09976"/>
    </source>
</evidence>
<protein>
    <recommendedName>
        <fullName evidence="10">Ancillary SecYEG translocon subunit/Cell division coordinator CpoB TPR domain-containing protein</fullName>
    </recommendedName>
</protein>
<keyword evidence="12" id="KW-1185">Reference proteome</keyword>
<dbReference type="Pfam" id="PF09976">
    <property type="entry name" value="TPR_21"/>
    <property type="match status" value="1"/>
</dbReference>
<feature type="compositionally biased region" description="Basic and acidic residues" evidence="8">
    <location>
        <begin position="242"/>
        <end position="251"/>
    </location>
</feature>
<evidence type="ECO:0000256" key="4">
    <source>
        <dbReference type="ARBA" id="ARBA00022692"/>
    </source>
</evidence>
<proteinExistence type="predicted"/>
<dbReference type="EMBL" id="FYEH01000004">
    <property type="protein sequence ID" value="SNB64221.1"/>
    <property type="molecule type" value="Genomic_DNA"/>
</dbReference>
<evidence type="ECO:0000313" key="12">
    <source>
        <dbReference type="Proteomes" id="UP000197065"/>
    </source>
</evidence>
<sequence>MALPNPEQFHKALRALKNCPRHRPGLHRTDVFLQAEELYREVDEELQREKLLSLWRRYGKLAIAIIVIALLAVGGYFGWRYYQQRQARAAAFAYAAAQETLQKGDAKQAGQDFAGLASGSGGYAALASLRLAQVRLGADDTNGAITILDQLADNGSADPIFRAVAALSSVSLQIDAGDPATLRARLQKLIDAGGPWRFNAREMQALLDIRTGNLKAAEESFDALSSDADAPQDLQSRAAELRDALSAKLKAEPSTNPTPPATE</sequence>
<keyword evidence="5 9" id="KW-1133">Transmembrane helix</keyword>
<dbReference type="InterPro" id="IPR018704">
    <property type="entry name" value="SecYEG/CpoB_TPR"/>
</dbReference>
<name>A0A212QX80_9PROT</name>
<evidence type="ECO:0000256" key="2">
    <source>
        <dbReference type="ARBA" id="ARBA00004236"/>
    </source>
</evidence>
<feature type="transmembrane region" description="Helical" evidence="9">
    <location>
        <begin position="58"/>
        <end position="79"/>
    </location>
</feature>
<evidence type="ECO:0000256" key="5">
    <source>
        <dbReference type="ARBA" id="ARBA00022989"/>
    </source>
</evidence>
<keyword evidence="6 9" id="KW-0472">Membrane</keyword>
<keyword evidence="4 9" id="KW-0812">Transmembrane</keyword>
<evidence type="ECO:0000256" key="1">
    <source>
        <dbReference type="ARBA" id="ARBA00004167"/>
    </source>
</evidence>
<dbReference type="PANTHER" id="PTHR38035">
    <property type="entry name" value="UPF0070 PROTEIN YFGM"/>
    <property type="match status" value="1"/>
</dbReference>
<keyword evidence="7" id="KW-0143">Chaperone</keyword>
<evidence type="ECO:0000256" key="8">
    <source>
        <dbReference type="SAM" id="MobiDB-lite"/>
    </source>
</evidence>
<organism evidence="11 12">
    <name type="scientific">Arboricoccus pini</name>
    <dbReference type="NCBI Taxonomy" id="1963835"/>
    <lineage>
        <taxon>Bacteria</taxon>
        <taxon>Pseudomonadati</taxon>
        <taxon>Pseudomonadota</taxon>
        <taxon>Alphaproteobacteria</taxon>
        <taxon>Geminicoccales</taxon>
        <taxon>Geminicoccaceae</taxon>
        <taxon>Arboricoccus</taxon>
    </lineage>
</organism>
<dbReference type="AlphaFoldDB" id="A0A212QX80"/>
<dbReference type="InterPro" id="IPR026039">
    <property type="entry name" value="YfgM"/>
</dbReference>
<feature type="domain" description="Ancillary SecYEG translocon subunit/Cell division coordinator CpoB TPR" evidence="10">
    <location>
        <begin position="55"/>
        <end position="185"/>
    </location>
</feature>
<evidence type="ECO:0000313" key="11">
    <source>
        <dbReference type="EMBL" id="SNB64221.1"/>
    </source>
</evidence>
<keyword evidence="3" id="KW-1003">Cell membrane</keyword>
<reference evidence="11 12" key="1">
    <citation type="submission" date="2017-06" db="EMBL/GenBank/DDBJ databases">
        <authorList>
            <person name="Kim H.J."/>
            <person name="Triplett B.A."/>
        </authorList>
    </citation>
    <scope>NUCLEOTIDE SEQUENCE [LARGE SCALE GENOMIC DNA]</scope>
    <source>
        <strain evidence="11 12">B29T1</strain>
    </source>
</reference>
<dbReference type="PANTHER" id="PTHR38035:SF1">
    <property type="entry name" value="ANCILLARY SECYEG TRANSLOCON SUBUNIT"/>
    <property type="match status" value="1"/>
</dbReference>
<accession>A0A212QX80</accession>
<gene>
    <name evidence="11" type="ORF">SAMN07250955_10452</name>
</gene>
<dbReference type="OrthoDB" id="7173339at2"/>
<evidence type="ECO:0000256" key="7">
    <source>
        <dbReference type="ARBA" id="ARBA00023186"/>
    </source>
</evidence>
<evidence type="ECO:0000256" key="9">
    <source>
        <dbReference type="SAM" id="Phobius"/>
    </source>
</evidence>
<feature type="region of interest" description="Disordered" evidence="8">
    <location>
        <begin position="242"/>
        <end position="263"/>
    </location>
</feature>
<comment type="subcellular location">
    <subcellularLocation>
        <location evidence="2">Cell membrane</location>
    </subcellularLocation>
    <subcellularLocation>
        <location evidence="1">Membrane</location>
        <topology evidence="1">Single-pass membrane protein</topology>
    </subcellularLocation>
</comment>
<dbReference type="Proteomes" id="UP000197065">
    <property type="component" value="Unassembled WGS sequence"/>
</dbReference>
<dbReference type="RefSeq" id="WP_088560652.1">
    <property type="nucleotide sequence ID" value="NZ_FYEH01000004.1"/>
</dbReference>
<dbReference type="GO" id="GO:0005886">
    <property type="term" value="C:plasma membrane"/>
    <property type="evidence" value="ECO:0007669"/>
    <property type="project" value="UniProtKB-SubCell"/>
</dbReference>
<dbReference type="GO" id="GO:0044877">
    <property type="term" value="F:protein-containing complex binding"/>
    <property type="evidence" value="ECO:0007669"/>
    <property type="project" value="InterPro"/>
</dbReference>